<proteinExistence type="predicted"/>
<dbReference type="Pfam" id="PF12791">
    <property type="entry name" value="RsgI_N"/>
    <property type="match status" value="1"/>
</dbReference>
<reference evidence="9 10" key="1">
    <citation type="submission" date="2021-02" db="EMBL/GenBank/DDBJ databases">
        <title>Bacillus sp. RD4P76, an endophyte from a halophyte.</title>
        <authorList>
            <person name="Sun J.-Q."/>
        </authorList>
    </citation>
    <scope>NUCLEOTIDE SEQUENCE [LARGE SCALE GENOMIC DNA]</scope>
    <source>
        <strain evidence="9 10">RD4P76</strain>
    </source>
</reference>
<feature type="region of interest" description="Disordered" evidence="6">
    <location>
        <begin position="226"/>
        <end position="344"/>
    </location>
</feature>
<sequence length="344" mass="38864">MKRGVILEIGNQYITLLTPEGEFLRSRKGKEHYEIGEEVDFFPVNEYVPTKKSYFRLNKWRTGIASAVAAALLFFSIFNLYDGNEVYAYMTIDINPSIEAGVDKKLRVVSLEAFNSEGEEVVNNLEEWMNEPIDSVTQAIIQESKDSGYYKEGAEVLLTTVIVEEEDAPLAEELNENVQSIVESSKEEEVVITALNSTKEDREHALEQGISTGKYVKETLTAREKDLEKQEKKEMKAAEKGLNNGNGQGKGSDHKNDNQGKNNGNDKQDKLFDKKGDPNNPAGIDKDKPKMNDKQSNKGKSNQEDKNGPPEAVQKGKEKQQDKKKQENNNKNRNNKHENNHHNK</sequence>
<evidence type="ECO:0000313" key="9">
    <source>
        <dbReference type="EMBL" id="MBM6618118.1"/>
    </source>
</evidence>
<evidence type="ECO:0000256" key="2">
    <source>
        <dbReference type="ARBA" id="ARBA00022475"/>
    </source>
</evidence>
<evidence type="ECO:0000256" key="6">
    <source>
        <dbReference type="SAM" id="MobiDB-lite"/>
    </source>
</evidence>
<gene>
    <name evidence="9" type="ORF">JR050_10655</name>
</gene>
<comment type="caution">
    <text evidence="9">The sequence shown here is derived from an EMBL/GenBank/DDBJ whole genome shotgun (WGS) entry which is preliminary data.</text>
</comment>
<evidence type="ECO:0000259" key="8">
    <source>
        <dbReference type="PROSITE" id="PS51849"/>
    </source>
</evidence>
<feature type="transmembrane region" description="Helical" evidence="7">
    <location>
        <begin position="60"/>
        <end position="81"/>
    </location>
</feature>
<evidence type="ECO:0000256" key="5">
    <source>
        <dbReference type="ARBA" id="ARBA00023136"/>
    </source>
</evidence>
<comment type="subcellular location">
    <subcellularLocation>
        <location evidence="1">Cell membrane</location>
        <topology evidence="1">Single-pass membrane protein</topology>
    </subcellularLocation>
</comment>
<evidence type="ECO:0000256" key="4">
    <source>
        <dbReference type="ARBA" id="ARBA00022989"/>
    </source>
</evidence>
<evidence type="ECO:0000256" key="7">
    <source>
        <dbReference type="SAM" id="Phobius"/>
    </source>
</evidence>
<feature type="compositionally biased region" description="Basic and acidic residues" evidence="6">
    <location>
        <begin position="284"/>
        <end position="344"/>
    </location>
</feature>
<dbReference type="InterPro" id="IPR055431">
    <property type="entry name" value="RsgI_M"/>
</dbReference>
<keyword evidence="4 7" id="KW-1133">Transmembrane helix</keyword>
<evidence type="ECO:0000256" key="3">
    <source>
        <dbReference type="ARBA" id="ARBA00022692"/>
    </source>
</evidence>
<feature type="compositionally biased region" description="Basic and acidic residues" evidence="6">
    <location>
        <begin position="251"/>
        <end position="277"/>
    </location>
</feature>
<keyword evidence="5 7" id="KW-0472">Membrane</keyword>
<keyword evidence="2" id="KW-1003">Cell membrane</keyword>
<protein>
    <submittedName>
        <fullName evidence="9">Anti-sigma factor domain-containing protein</fullName>
    </submittedName>
</protein>
<organism evidence="9 10">
    <name type="scientific">Bacillus suaedaesalsae</name>
    <dbReference type="NCBI Taxonomy" id="2810349"/>
    <lineage>
        <taxon>Bacteria</taxon>
        <taxon>Bacillati</taxon>
        <taxon>Bacillota</taxon>
        <taxon>Bacilli</taxon>
        <taxon>Bacillales</taxon>
        <taxon>Bacillaceae</taxon>
        <taxon>Bacillus</taxon>
    </lineage>
</organism>
<accession>A0ABS2DKX1</accession>
<dbReference type="Proteomes" id="UP001518925">
    <property type="component" value="Unassembled WGS sequence"/>
</dbReference>
<keyword evidence="3 7" id="KW-0812">Transmembrane</keyword>
<evidence type="ECO:0000313" key="10">
    <source>
        <dbReference type="Proteomes" id="UP001518925"/>
    </source>
</evidence>
<name>A0ABS2DKX1_9BACI</name>
<feature type="domain" description="RsgI N-terminal anti-sigma" evidence="8">
    <location>
        <begin position="2"/>
        <end position="50"/>
    </location>
</feature>
<keyword evidence="10" id="KW-1185">Reference proteome</keyword>
<feature type="compositionally biased region" description="Basic and acidic residues" evidence="6">
    <location>
        <begin position="226"/>
        <end position="239"/>
    </location>
</feature>
<evidence type="ECO:0000256" key="1">
    <source>
        <dbReference type="ARBA" id="ARBA00004162"/>
    </source>
</evidence>
<dbReference type="PROSITE" id="PS51849">
    <property type="entry name" value="RSGI_N"/>
    <property type="match status" value="1"/>
</dbReference>
<dbReference type="InterPro" id="IPR024449">
    <property type="entry name" value="Anti-sigma_RsgI_N"/>
</dbReference>
<dbReference type="Pfam" id="PF23750">
    <property type="entry name" value="RsgI_M"/>
    <property type="match status" value="1"/>
</dbReference>
<dbReference type="EMBL" id="JAFELM010000030">
    <property type="protein sequence ID" value="MBM6618118.1"/>
    <property type="molecule type" value="Genomic_DNA"/>
</dbReference>
<dbReference type="RefSeq" id="WP_204203482.1">
    <property type="nucleotide sequence ID" value="NZ_JAFELM010000030.1"/>
</dbReference>